<dbReference type="GeneID" id="14875692"/>
<proteinExistence type="predicted"/>
<evidence type="ECO:0000313" key="3">
    <source>
        <dbReference type="Proteomes" id="UP000007797"/>
    </source>
</evidence>
<name>F4PKX2_CACFS</name>
<dbReference type="Proteomes" id="UP000007797">
    <property type="component" value="Unassembled WGS sequence"/>
</dbReference>
<evidence type="ECO:0000256" key="1">
    <source>
        <dbReference type="SAM" id="Phobius"/>
    </source>
</evidence>
<evidence type="ECO:0000313" key="2">
    <source>
        <dbReference type="EMBL" id="EGG23194.1"/>
    </source>
</evidence>
<dbReference type="KEGG" id="dfa:DFA_05326"/>
<dbReference type="OrthoDB" id="21247at2759"/>
<keyword evidence="1" id="KW-0812">Transmembrane</keyword>
<sequence length="1036" mass="113601">MESSVYVDDQSRQRREMRFTSSLLAAVYCLLVVASIIEGPTFTRGDTLPEIASSYSTYLSFNDYLTGVTFAAKEYYSQAINVSRFETSHDTSVVDLKNEQFYQWNNSNPTVCTKYQGVPYYLKPTYTRYHDYDQNYTLKGFTTIDRGINCTWYSKSIEVSIPGDSFVSNVTFSNVSVEAVASLNQSCALVLNDTALNITGTCNVTFAGATVCSFFNTTDTVGCDFGVLSNLTSVYNFSASGADAYVTANSTTDAITISIEIDLYLDAQSTALVRQTVNGTFNNETVEIDADLVDWTPSTEMQPALFALPTNCVDGGNYTAPNFTSTKNITAPITALDITKLLNNNYQVVLEEKLDNKTQALEWHKDASYESWETDYSVGGDIVQVYNTANQTQSFSFNSYTLACNSSNGNNTTTSAPLYQTDARRNIVYQILALHSVTGWVYETRTVRRMVDTDTYTATYTNGTTTYSVRLYLFVPGWKFPGRDGVDNNTIVPLAIESNTTVNGTTYSDAWDLFWYAPAAFPDSYTTADKIGCYPSAPSVYSATVSINVQEYGVTLQFDEYSIASQSYAAIGKFGQPADRGVIDYVAQTYTLVTGNSSCAKYVVTPAITSSSNVGPSTAYLVRSNAMGATQFLGVSSVRGVNASAWTTATSVTVAGTTFTQTTTSTYYWTRNAAGQNVPVRVVVAGKETDSANATYSRSYTTTVDWVAVSFAQPSPSVFDVSKLTCVTNATLPQPISNNLLPTARYQVPSVAVNATLPVIPTNFTMILNVAVSDTNNNAKSLSVKWTYDTVHLSEGVEVLNLDGTTGDRYIFCYTKSMGGSGYYSKNGMTQAFTVNPQLVNPLRNIGDSSLSATFYQTSMQSQYKLLNYLSYNGVSAENWLWTPNTTNPNTTSFYWYPSNWAVSSSVAGTRVPLALVNVDIYAVNGTSTTTTETWDILSYQPGVATFTSFGGACKPVVFDKFTDNYIAVGTLVVIVLICSVVAVILAFASLRYLKKRGYLTRFEAKLSHIRLNDQNPVNPNQKFDDDQSLMREEEL</sequence>
<feature type="transmembrane region" description="Helical" evidence="1">
    <location>
        <begin position="19"/>
        <end position="37"/>
    </location>
</feature>
<organism evidence="2 3">
    <name type="scientific">Cavenderia fasciculata</name>
    <name type="common">Slime mold</name>
    <name type="synonym">Dictyostelium fasciculatum</name>
    <dbReference type="NCBI Taxonomy" id="261658"/>
    <lineage>
        <taxon>Eukaryota</taxon>
        <taxon>Amoebozoa</taxon>
        <taxon>Evosea</taxon>
        <taxon>Eumycetozoa</taxon>
        <taxon>Dictyostelia</taxon>
        <taxon>Acytosteliales</taxon>
        <taxon>Cavenderiaceae</taxon>
        <taxon>Cavenderia</taxon>
    </lineage>
</organism>
<keyword evidence="1" id="KW-0472">Membrane</keyword>
<evidence type="ECO:0008006" key="4">
    <source>
        <dbReference type="Google" id="ProtNLM"/>
    </source>
</evidence>
<gene>
    <name evidence="2" type="ORF">DFA_05326</name>
</gene>
<dbReference type="EMBL" id="GL883008">
    <property type="protein sequence ID" value="EGG23194.1"/>
    <property type="molecule type" value="Genomic_DNA"/>
</dbReference>
<dbReference type="AlphaFoldDB" id="F4PKX2"/>
<accession>F4PKX2</accession>
<protein>
    <recommendedName>
        <fullName evidence="4">Transmembrane protein</fullName>
    </recommendedName>
</protein>
<keyword evidence="3" id="KW-1185">Reference proteome</keyword>
<reference evidence="3" key="1">
    <citation type="journal article" date="2011" name="Genome Res.">
        <title>Phylogeny-wide analysis of social amoeba genomes highlights ancient origins for complex intercellular communication.</title>
        <authorList>
            <person name="Heidel A.J."/>
            <person name="Lawal H.M."/>
            <person name="Felder M."/>
            <person name="Schilde C."/>
            <person name="Helps N.R."/>
            <person name="Tunggal B."/>
            <person name="Rivero F."/>
            <person name="John U."/>
            <person name="Schleicher M."/>
            <person name="Eichinger L."/>
            <person name="Platzer M."/>
            <person name="Noegel A.A."/>
            <person name="Schaap P."/>
            <person name="Gloeckner G."/>
        </authorList>
    </citation>
    <scope>NUCLEOTIDE SEQUENCE [LARGE SCALE GENOMIC DNA]</scope>
    <source>
        <strain evidence="3">SH3</strain>
    </source>
</reference>
<dbReference type="OMA" id="IDRGINC"/>
<dbReference type="RefSeq" id="XP_004361045.1">
    <property type="nucleotide sequence ID" value="XM_004360988.1"/>
</dbReference>
<feature type="transmembrane region" description="Helical" evidence="1">
    <location>
        <begin position="966"/>
        <end position="989"/>
    </location>
</feature>
<keyword evidence="1" id="KW-1133">Transmembrane helix</keyword>